<feature type="transmembrane region" description="Helical" evidence="8">
    <location>
        <begin position="26"/>
        <end position="44"/>
    </location>
</feature>
<evidence type="ECO:0000256" key="6">
    <source>
        <dbReference type="ARBA" id="ARBA00023136"/>
    </source>
</evidence>
<dbReference type="Pfam" id="PF12821">
    <property type="entry name" value="ThrE_2"/>
    <property type="match status" value="1"/>
</dbReference>
<comment type="similarity">
    <text evidence="7">Belongs to the ThrE exporter (TC 2.A.79) family.</text>
</comment>
<dbReference type="EMBL" id="JBHTJZ010000009">
    <property type="protein sequence ID" value="MFD0959665.1"/>
    <property type="molecule type" value="Genomic_DNA"/>
</dbReference>
<proteinExistence type="inferred from homology"/>
<evidence type="ECO:0000256" key="8">
    <source>
        <dbReference type="SAM" id="Phobius"/>
    </source>
</evidence>
<keyword evidence="2" id="KW-1003">Cell membrane</keyword>
<feature type="domain" description="Threonine/Serine exporter ThrE" evidence="9">
    <location>
        <begin position="5"/>
        <end position="132"/>
    </location>
</feature>
<gene>
    <name evidence="10" type="ORF">ACFQ2I_09685</name>
</gene>
<name>A0ABW3HQ36_9BACL</name>
<organism evidence="10 11">
    <name type="scientific">Paenibacillus chungangensis</name>
    <dbReference type="NCBI Taxonomy" id="696535"/>
    <lineage>
        <taxon>Bacteria</taxon>
        <taxon>Bacillati</taxon>
        <taxon>Bacillota</taxon>
        <taxon>Bacilli</taxon>
        <taxon>Bacillales</taxon>
        <taxon>Paenibacillaceae</taxon>
        <taxon>Paenibacillus</taxon>
    </lineage>
</organism>
<evidence type="ECO:0000259" key="9">
    <source>
        <dbReference type="Pfam" id="PF12821"/>
    </source>
</evidence>
<dbReference type="PANTHER" id="PTHR34390">
    <property type="entry name" value="UPF0442 PROTEIN YJJB-RELATED"/>
    <property type="match status" value="1"/>
</dbReference>
<evidence type="ECO:0000313" key="11">
    <source>
        <dbReference type="Proteomes" id="UP001596989"/>
    </source>
</evidence>
<protein>
    <submittedName>
        <fullName evidence="10">Threonine/serine exporter family protein</fullName>
    </submittedName>
</protein>
<reference evidence="11" key="1">
    <citation type="journal article" date="2019" name="Int. J. Syst. Evol. Microbiol.">
        <title>The Global Catalogue of Microorganisms (GCM) 10K type strain sequencing project: providing services to taxonomists for standard genome sequencing and annotation.</title>
        <authorList>
            <consortium name="The Broad Institute Genomics Platform"/>
            <consortium name="The Broad Institute Genome Sequencing Center for Infectious Disease"/>
            <person name="Wu L."/>
            <person name="Ma J."/>
        </authorList>
    </citation>
    <scope>NUCLEOTIDE SEQUENCE [LARGE SCALE GENOMIC DNA]</scope>
    <source>
        <strain evidence="11">CCUG 59129</strain>
    </source>
</reference>
<evidence type="ECO:0000256" key="2">
    <source>
        <dbReference type="ARBA" id="ARBA00022475"/>
    </source>
</evidence>
<keyword evidence="3" id="KW-0997">Cell inner membrane</keyword>
<dbReference type="InterPro" id="IPR024528">
    <property type="entry name" value="ThrE_2"/>
</dbReference>
<evidence type="ECO:0000256" key="4">
    <source>
        <dbReference type="ARBA" id="ARBA00022692"/>
    </source>
</evidence>
<keyword evidence="11" id="KW-1185">Reference proteome</keyword>
<accession>A0ABW3HQ36</accession>
<keyword evidence="5 8" id="KW-1133">Transmembrane helix</keyword>
<comment type="caution">
    <text evidence="10">The sequence shown here is derived from an EMBL/GenBank/DDBJ whole genome shotgun (WGS) entry which is preliminary data.</text>
</comment>
<keyword evidence="6 8" id="KW-0472">Membrane</keyword>
<feature type="transmembrane region" description="Helical" evidence="8">
    <location>
        <begin position="115"/>
        <end position="137"/>
    </location>
</feature>
<feature type="transmembrane region" description="Helical" evidence="8">
    <location>
        <begin position="77"/>
        <end position="95"/>
    </location>
</feature>
<keyword evidence="4 8" id="KW-0812">Transmembrane</keyword>
<comment type="subcellular location">
    <subcellularLocation>
        <location evidence="1">Cell membrane</location>
        <topology evidence="1">Multi-pass membrane protein</topology>
    </subcellularLocation>
</comment>
<evidence type="ECO:0000313" key="10">
    <source>
        <dbReference type="EMBL" id="MFD0959665.1"/>
    </source>
</evidence>
<feature type="transmembrane region" description="Helical" evidence="8">
    <location>
        <begin position="50"/>
        <end position="70"/>
    </location>
</feature>
<dbReference type="InterPro" id="IPR050539">
    <property type="entry name" value="ThrE_Dicarb/AminoAcid_Exp"/>
</dbReference>
<dbReference type="Proteomes" id="UP001596989">
    <property type="component" value="Unassembled WGS sequence"/>
</dbReference>
<evidence type="ECO:0000256" key="5">
    <source>
        <dbReference type="ARBA" id="ARBA00022989"/>
    </source>
</evidence>
<evidence type="ECO:0000256" key="1">
    <source>
        <dbReference type="ARBA" id="ARBA00004651"/>
    </source>
</evidence>
<dbReference type="PANTHER" id="PTHR34390:SF1">
    <property type="entry name" value="SUCCINATE TRANSPORTER SUBUNIT YJJB-RELATED"/>
    <property type="match status" value="1"/>
</dbReference>
<dbReference type="RefSeq" id="WP_377563861.1">
    <property type="nucleotide sequence ID" value="NZ_JBHTJZ010000009.1"/>
</dbReference>
<evidence type="ECO:0000256" key="7">
    <source>
        <dbReference type="ARBA" id="ARBA00034125"/>
    </source>
</evidence>
<sequence>MMIEQMATSFVASTAFGMIFNVPKRALLLCGLVGLLGWMLYYLLTIQDMNAIIATLIAAVGVAMLSHALARWKRIPITVFGVSGIIPLVPGGLAYDAMRHLVESEYTIAVQQGVKALMVSGSIAMGLVLSEVFHQLIRKTWANRRRNA</sequence>
<evidence type="ECO:0000256" key="3">
    <source>
        <dbReference type="ARBA" id="ARBA00022519"/>
    </source>
</evidence>